<feature type="non-terminal residue" evidence="1">
    <location>
        <position position="72"/>
    </location>
</feature>
<evidence type="ECO:0000313" key="2">
    <source>
        <dbReference type="Proteomes" id="UP000789396"/>
    </source>
</evidence>
<protein>
    <submittedName>
        <fullName evidence="1">4825_t:CDS:1</fullName>
    </submittedName>
</protein>
<keyword evidence="2" id="KW-1185">Reference proteome</keyword>
<proteinExistence type="predicted"/>
<accession>A0A9N8Z018</accession>
<evidence type="ECO:0000313" key="1">
    <source>
        <dbReference type="EMBL" id="CAG8467147.1"/>
    </source>
</evidence>
<dbReference type="EMBL" id="CAJVPZ010000501">
    <property type="protein sequence ID" value="CAG8467147.1"/>
    <property type="molecule type" value="Genomic_DNA"/>
</dbReference>
<organism evidence="1 2">
    <name type="scientific">Racocetra fulgida</name>
    <dbReference type="NCBI Taxonomy" id="60492"/>
    <lineage>
        <taxon>Eukaryota</taxon>
        <taxon>Fungi</taxon>
        <taxon>Fungi incertae sedis</taxon>
        <taxon>Mucoromycota</taxon>
        <taxon>Glomeromycotina</taxon>
        <taxon>Glomeromycetes</taxon>
        <taxon>Diversisporales</taxon>
        <taxon>Gigasporaceae</taxon>
        <taxon>Racocetra</taxon>
    </lineage>
</organism>
<gene>
    <name evidence="1" type="ORF">RFULGI_LOCUS949</name>
</gene>
<comment type="caution">
    <text evidence="1">The sequence shown here is derived from an EMBL/GenBank/DDBJ whole genome shotgun (WGS) entry which is preliminary data.</text>
</comment>
<reference evidence="1" key="1">
    <citation type="submission" date="2021-06" db="EMBL/GenBank/DDBJ databases">
        <authorList>
            <person name="Kallberg Y."/>
            <person name="Tangrot J."/>
            <person name="Rosling A."/>
        </authorList>
    </citation>
    <scope>NUCLEOTIDE SEQUENCE</scope>
    <source>
        <strain evidence="1">IN212</strain>
    </source>
</reference>
<dbReference type="AlphaFoldDB" id="A0A9N8Z018"/>
<dbReference type="Proteomes" id="UP000789396">
    <property type="component" value="Unassembled WGS sequence"/>
</dbReference>
<name>A0A9N8Z018_9GLOM</name>
<sequence length="72" mass="8522">TPKTTIKRVLSKSADQVLTEHWNCIDQLEEPVIILERCEGCDINDSKDKENCKIYKEKREKIVAIKRKYDRD</sequence>